<comment type="similarity">
    <text evidence="13">Belongs to the cysteine-rich repeat secretory protein family. Plasmodesmata-located proteins (PDLD) subfamily.</text>
</comment>
<evidence type="ECO:0000256" key="8">
    <source>
        <dbReference type="ARBA" id="ARBA00022949"/>
    </source>
</evidence>
<accession>A0A9I9DZ07</accession>
<dbReference type="GO" id="GO:0005886">
    <property type="term" value="C:plasma membrane"/>
    <property type="evidence" value="ECO:0007669"/>
    <property type="project" value="UniProtKB-SubCell"/>
</dbReference>
<dbReference type="InterPro" id="IPR002902">
    <property type="entry name" value="GNK2"/>
</dbReference>
<feature type="transmembrane region" description="Helical" evidence="14">
    <location>
        <begin position="264"/>
        <end position="284"/>
    </location>
</feature>
<evidence type="ECO:0000256" key="14">
    <source>
        <dbReference type="SAM" id="Phobius"/>
    </source>
</evidence>
<evidence type="ECO:0000256" key="11">
    <source>
        <dbReference type="ARBA" id="ARBA00023157"/>
    </source>
</evidence>
<keyword evidence="5 14" id="KW-0812">Transmembrane</keyword>
<dbReference type="InterPro" id="IPR051378">
    <property type="entry name" value="Cell2Cell_Antifungal"/>
</dbReference>
<dbReference type="Gene3D" id="3.30.430.20">
    <property type="entry name" value="Gnk2 domain, C-X8-C-X2-C motif"/>
    <property type="match status" value="2"/>
</dbReference>
<evidence type="ECO:0000256" key="9">
    <source>
        <dbReference type="ARBA" id="ARBA00022989"/>
    </source>
</evidence>
<dbReference type="Pfam" id="PF01657">
    <property type="entry name" value="Stress-antifung"/>
    <property type="match status" value="2"/>
</dbReference>
<keyword evidence="4" id="KW-0945">Host-virus interaction</keyword>
<dbReference type="PANTHER" id="PTHR32080">
    <property type="entry name" value="ANTIFUNGAL PROTEIN GINKBILOBIN-2-LIKE"/>
    <property type="match status" value="1"/>
</dbReference>
<evidence type="ECO:0000256" key="6">
    <source>
        <dbReference type="ARBA" id="ARBA00022729"/>
    </source>
</evidence>
<evidence type="ECO:0000313" key="17">
    <source>
        <dbReference type="EnsemblPlants" id="MELO3C026431.2.1"/>
    </source>
</evidence>
<evidence type="ECO:0000256" key="3">
    <source>
        <dbReference type="ARBA" id="ARBA00022475"/>
    </source>
</evidence>
<feature type="domain" description="Gnk2-homologous" evidence="16">
    <location>
        <begin position="139"/>
        <end position="240"/>
    </location>
</feature>
<keyword evidence="10 14" id="KW-0472">Membrane</keyword>
<keyword evidence="7" id="KW-0677">Repeat</keyword>
<evidence type="ECO:0000256" key="4">
    <source>
        <dbReference type="ARBA" id="ARBA00022581"/>
    </source>
</evidence>
<evidence type="ECO:0000259" key="16">
    <source>
        <dbReference type="PROSITE" id="PS51473"/>
    </source>
</evidence>
<feature type="signal peptide" evidence="15">
    <location>
        <begin position="1"/>
        <end position="24"/>
    </location>
</feature>
<dbReference type="GO" id="GO:0042742">
    <property type="term" value="P:defense response to bacterium"/>
    <property type="evidence" value="ECO:0007669"/>
    <property type="project" value="TreeGrafter"/>
</dbReference>
<evidence type="ECO:0000256" key="15">
    <source>
        <dbReference type="SAM" id="SignalP"/>
    </source>
</evidence>
<dbReference type="CDD" id="cd23509">
    <property type="entry name" value="Gnk2-like"/>
    <property type="match status" value="2"/>
</dbReference>
<evidence type="ECO:0000256" key="1">
    <source>
        <dbReference type="ARBA" id="ARBA00004251"/>
    </source>
</evidence>
<keyword evidence="2" id="KW-0813">Transport</keyword>
<sequence>MPLFFPLSLFLLLFTSTLPLPTRASPTGQTSFVYGGCSQSKYTPGSTIESNLNSLLTSLLNSASFTLYTNFTVAGASDGDTVYGLYQCRGDLENTACAKCVTHAVAQLGSLCLDACGGALQLEGCFVKYDNVSFLGVEDKTVVVKKCGAVMGYDSGGLARRDAVLAYLAAADGNGGYRPFRVGGSGDVQGVAQCVGDLDGMECQDCVAAAVGRLRTDCASAGWGDVFLGKCYARFSHGSVRSHDGGGGSANDGRNDDVEIEKTLAVIIGLIAGIAFIVVFLAFLSHYCDKRKGKFHLNAIK</sequence>
<keyword evidence="9 14" id="KW-1133">Transmembrane helix</keyword>
<protein>
    <recommendedName>
        <fullName evidence="16">Gnk2-homologous domain-containing protein</fullName>
    </recommendedName>
</protein>
<evidence type="ECO:0000256" key="13">
    <source>
        <dbReference type="ARBA" id="ARBA00038393"/>
    </source>
</evidence>
<feature type="chain" id="PRO_5039907257" description="Gnk2-homologous domain-containing protein" evidence="15">
    <location>
        <begin position="25"/>
        <end position="301"/>
    </location>
</feature>
<dbReference type="PANTHER" id="PTHR32080:SF31">
    <property type="entry name" value="PLASMODESMATA-LOCATED PROTEIN 6"/>
    <property type="match status" value="1"/>
</dbReference>
<reference evidence="17" key="1">
    <citation type="submission" date="2023-03" db="UniProtKB">
        <authorList>
            <consortium name="EnsemblPlants"/>
        </authorList>
    </citation>
    <scope>IDENTIFICATION</scope>
</reference>
<keyword evidence="6 15" id="KW-0732">Signal</keyword>
<evidence type="ECO:0000256" key="2">
    <source>
        <dbReference type="ARBA" id="ARBA00022448"/>
    </source>
</evidence>
<keyword evidence="8" id="KW-0965">Cell junction</keyword>
<dbReference type="FunFam" id="3.30.430.20:FF:000001">
    <property type="entry name" value="cysteine-rich repeat secretory protein 3"/>
    <property type="match status" value="1"/>
</dbReference>
<evidence type="ECO:0000256" key="7">
    <source>
        <dbReference type="ARBA" id="ARBA00022737"/>
    </source>
</evidence>
<comment type="subcellular location">
    <subcellularLocation>
        <location evidence="12">Cell junction</location>
        <location evidence="12">Plasmodesma</location>
    </subcellularLocation>
    <subcellularLocation>
        <location evidence="1">Cell membrane</location>
        <topology evidence="1">Single-pass type I membrane protein</topology>
    </subcellularLocation>
</comment>
<dbReference type="PROSITE" id="PS51473">
    <property type="entry name" value="GNK2"/>
    <property type="match status" value="2"/>
</dbReference>
<keyword evidence="11" id="KW-1015">Disulfide bond</keyword>
<dbReference type="InterPro" id="IPR038408">
    <property type="entry name" value="GNK2_sf"/>
</dbReference>
<proteinExistence type="inferred from homology"/>
<dbReference type="EnsemblPlants" id="MELO3C026431.2.1">
    <property type="protein sequence ID" value="MELO3C026431.2.1"/>
    <property type="gene ID" value="MELO3C026431.2"/>
</dbReference>
<feature type="domain" description="Gnk2-homologous" evidence="16">
    <location>
        <begin position="30"/>
        <end position="134"/>
    </location>
</feature>
<keyword evidence="3" id="KW-1003">Cell membrane</keyword>
<dbReference type="AlphaFoldDB" id="A0A9I9DZ07"/>
<evidence type="ECO:0000256" key="10">
    <source>
        <dbReference type="ARBA" id="ARBA00023136"/>
    </source>
</evidence>
<evidence type="ECO:0000256" key="12">
    <source>
        <dbReference type="ARBA" id="ARBA00024184"/>
    </source>
</evidence>
<dbReference type="Gramene" id="MELO3C026431.2.1">
    <property type="protein sequence ID" value="MELO3C026431.2.1"/>
    <property type="gene ID" value="MELO3C026431.2"/>
</dbReference>
<organism evidence="17">
    <name type="scientific">Cucumis melo</name>
    <name type="common">Muskmelon</name>
    <dbReference type="NCBI Taxonomy" id="3656"/>
    <lineage>
        <taxon>Eukaryota</taxon>
        <taxon>Viridiplantae</taxon>
        <taxon>Streptophyta</taxon>
        <taxon>Embryophyta</taxon>
        <taxon>Tracheophyta</taxon>
        <taxon>Spermatophyta</taxon>
        <taxon>Magnoliopsida</taxon>
        <taxon>eudicotyledons</taxon>
        <taxon>Gunneridae</taxon>
        <taxon>Pentapetalae</taxon>
        <taxon>rosids</taxon>
        <taxon>fabids</taxon>
        <taxon>Cucurbitales</taxon>
        <taxon>Cucurbitaceae</taxon>
        <taxon>Benincaseae</taxon>
        <taxon>Cucumis</taxon>
    </lineage>
</organism>
<name>A0A9I9DZ07_CUCME</name>
<evidence type="ECO:0000256" key="5">
    <source>
        <dbReference type="ARBA" id="ARBA00022692"/>
    </source>
</evidence>
<dbReference type="GO" id="GO:0009506">
    <property type="term" value="C:plasmodesma"/>
    <property type="evidence" value="ECO:0007669"/>
    <property type="project" value="UniProtKB-SubCell"/>
</dbReference>